<organism evidence="1">
    <name type="scientific">viral metagenome</name>
    <dbReference type="NCBI Taxonomy" id="1070528"/>
    <lineage>
        <taxon>unclassified sequences</taxon>
        <taxon>metagenomes</taxon>
        <taxon>organismal metagenomes</taxon>
    </lineage>
</organism>
<proteinExistence type="predicted"/>
<accession>A0A6M3XVG1</accession>
<protein>
    <submittedName>
        <fullName evidence="1">Uncharacterized protein</fullName>
    </submittedName>
</protein>
<evidence type="ECO:0000313" key="1">
    <source>
        <dbReference type="EMBL" id="QJI01975.1"/>
    </source>
</evidence>
<gene>
    <name evidence="1" type="ORF">TM448B02856_0006</name>
</gene>
<sequence length="61" mass="7288">MDTVAKKSDLESEYYKLSEDEQDEPVIPVQQAKFDTSIFARLKYSYPADLWRLIYQYKLYG</sequence>
<dbReference type="AlphaFoldDB" id="A0A6M3XVG1"/>
<name>A0A6M3XVG1_9ZZZZ</name>
<dbReference type="EMBL" id="MT144966">
    <property type="protein sequence ID" value="QJI01975.1"/>
    <property type="molecule type" value="Genomic_DNA"/>
</dbReference>
<reference evidence="1" key="1">
    <citation type="submission" date="2020-03" db="EMBL/GenBank/DDBJ databases">
        <title>The deep terrestrial virosphere.</title>
        <authorList>
            <person name="Holmfeldt K."/>
            <person name="Nilsson E."/>
            <person name="Simone D."/>
            <person name="Lopez-Fernandez M."/>
            <person name="Wu X."/>
            <person name="de Brujin I."/>
            <person name="Lundin D."/>
            <person name="Andersson A."/>
            <person name="Bertilsson S."/>
            <person name="Dopson M."/>
        </authorList>
    </citation>
    <scope>NUCLEOTIDE SEQUENCE</scope>
    <source>
        <strain evidence="1">TM448B02856</strain>
    </source>
</reference>